<feature type="transmembrane region" description="Helical" evidence="1">
    <location>
        <begin position="41"/>
        <end position="61"/>
    </location>
</feature>
<reference evidence="3" key="1">
    <citation type="journal article" date="2019" name="Int. J. Syst. Evol. Microbiol.">
        <title>The Global Catalogue of Microorganisms (GCM) 10K type strain sequencing project: providing services to taxonomists for standard genome sequencing and annotation.</title>
        <authorList>
            <consortium name="The Broad Institute Genomics Platform"/>
            <consortium name="The Broad Institute Genome Sequencing Center for Infectious Disease"/>
            <person name="Wu L."/>
            <person name="Ma J."/>
        </authorList>
    </citation>
    <scope>NUCLEOTIDE SEQUENCE [LARGE SCALE GENOMIC DNA]</scope>
    <source>
        <strain evidence="3">CGMCC 4.1469</strain>
    </source>
</reference>
<evidence type="ECO:0000256" key="1">
    <source>
        <dbReference type="SAM" id="Phobius"/>
    </source>
</evidence>
<proteinExistence type="predicted"/>
<keyword evidence="1" id="KW-0472">Membrane</keyword>
<name>A0ABW0KVS9_9BACT</name>
<dbReference type="Proteomes" id="UP001596052">
    <property type="component" value="Unassembled WGS sequence"/>
</dbReference>
<dbReference type="EMBL" id="JBHSMQ010000009">
    <property type="protein sequence ID" value="MFC5457315.1"/>
    <property type="molecule type" value="Genomic_DNA"/>
</dbReference>
<keyword evidence="1" id="KW-1133">Transmembrane helix</keyword>
<protein>
    <submittedName>
        <fullName evidence="2">Uncharacterized protein</fullName>
    </submittedName>
</protein>
<evidence type="ECO:0000313" key="3">
    <source>
        <dbReference type="Proteomes" id="UP001596052"/>
    </source>
</evidence>
<evidence type="ECO:0000313" key="2">
    <source>
        <dbReference type="EMBL" id="MFC5457315.1"/>
    </source>
</evidence>
<organism evidence="2 3">
    <name type="scientific">Prosthecobacter fluviatilis</name>
    <dbReference type="NCBI Taxonomy" id="445931"/>
    <lineage>
        <taxon>Bacteria</taxon>
        <taxon>Pseudomonadati</taxon>
        <taxon>Verrucomicrobiota</taxon>
        <taxon>Verrucomicrobiia</taxon>
        <taxon>Verrucomicrobiales</taxon>
        <taxon>Verrucomicrobiaceae</taxon>
        <taxon>Prosthecobacter</taxon>
    </lineage>
</organism>
<sequence length="62" mass="6601">MDSAHLLSLALVALFYWMGLRALRSGSIRLNAGTFSRANEALGFFGGVSLYLLLGTALLALV</sequence>
<keyword evidence="3" id="KW-1185">Reference proteome</keyword>
<dbReference type="RefSeq" id="WP_377170478.1">
    <property type="nucleotide sequence ID" value="NZ_JBHSMQ010000009.1"/>
</dbReference>
<keyword evidence="1" id="KW-0812">Transmembrane</keyword>
<comment type="caution">
    <text evidence="2">The sequence shown here is derived from an EMBL/GenBank/DDBJ whole genome shotgun (WGS) entry which is preliminary data.</text>
</comment>
<gene>
    <name evidence="2" type="ORF">ACFQDI_20770</name>
</gene>
<accession>A0ABW0KVS9</accession>